<reference evidence="2" key="1">
    <citation type="submission" date="2019-04" db="EMBL/GenBank/DDBJ databases">
        <title>Sequencing of skin fungus with MAO and IRED activity.</title>
        <authorList>
            <person name="Marsaioli A.J."/>
            <person name="Bonatto J.M.C."/>
            <person name="Reis Junior O."/>
        </authorList>
    </citation>
    <scope>NUCLEOTIDE SEQUENCE</scope>
    <source>
        <strain evidence="2">28M1</strain>
    </source>
</reference>
<evidence type="ECO:0000256" key="1">
    <source>
        <dbReference type="SAM" id="SignalP"/>
    </source>
</evidence>
<dbReference type="EMBL" id="SWKV01000023">
    <property type="protein sequence ID" value="KAF3040970.1"/>
    <property type="molecule type" value="Genomic_DNA"/>
</dbReference>
<protein>
    <submittedName>
        <fullName evidence="2">Uncharacterized protein</fullName>
    </submittedName>
</protein>
<comment type="caution">
    <text evidence="2">The sequence shown here is derived from an EMBL/GenBank/DDBJ whole genome shotgun (WGS) entry which is preliminary data.</text>
</comment>
<proteinExistence type="predicted"/>
<dbReference type="AlphaFoldDB" id="A0A9P4WSX8"/>
<keyword evidence="1" id="KW-0732">Signal</keyword>
<dbReference type="OrthoDB" id="3726190at2759"/>
<sequence length="136" mass="15562">MQLILPALALAVGLATAAPANNIMDTASPEKRAARSDCGQYKFDDGTVQYFYSQVWTGYPADEMICRWFKYEFRGKKGQQGRMVAAKVDEGCTCFFYEVPCQPDKGLAERWEGWMGWQNYVGTDKDFKGWYCFEQN</sequence>
<keyword evidence="3" id="KW-1185">Reference proteome</keyword>
<accession>A0A9P4WSX8</accession>
<organism evidence="2 3">
    <name type="scientific">Didymella heteroderae</name>
    <dbReference type="NCBI Taxonomy" id="1769908"/>
    <lineage>
        <taxon>Eukaryota</taxon>
        <taxon>Fungi</taxon>
        <taxon>Dikarya</taxon>
        <taxon>Ascomycota</taxon>
        <taxon>Pezizomycotina</taxon>
        <taxon>Dothideomycetes</taxon>
        <taxon>Pleosporomycetidae</taxon>
        <taxon>Pleosporales</taxon>
        <taxon>Pleosporineae</taxon>
        <taxon>Didymellaceae</taxon>
        <taxon>Didymella</taxon>
    </lineage>
</organism>
<evidence type="ECO:0000313" key="3">
    <source>
        <dbReference type="Proteomes" id="UP000758155"/>
    </source>
</evidence>
<gene>
    <name evidence="2" type="ORF">E8E12_009104</name>
</gene>
<name>A0A9P4WSX8_9PLEO</name>
<dbReference type="Proteomes" id="UP000758155">
    <property type="component" value="Unassembled WGS sequence"/>
</dbReference>
<feature type="signal peptide" evidence="1">
    <location>
        <begin position="1"/>
        <end position="17"/>
    </location>
</feature>
<evidence type="ECO:0000313" key="2">
    <source>
        <dbReference type="EMBL" id="KAF3040970.1"/>
    </source>
</evidence>
<feature type="chain" id="PRO_5040511978" evidence="1">
    <location>
        <begin position="18"/>
        <end position="136"/>
    </location>
</feature>